<dbReference type="PANTHER" id="PTHR30386:SF26">
    <property type="entry name" value="TRANSPORT PROTEIN COMB"/>
    <property type="match status" value="1"/>
</dbReference>
<dbReference type="InterPro" id="IPR050739">
    <property type="entry name" value="MFP"/>
</dbReference>
<keyword evidence="13" id="KW-1185">Reference proteome</keyword>
<evidence type="ECO:0000259" key="11">
    <source>
        <dbReference type="Pfam" id="PF26002"/>
    </source>
</evidence>
<dbReference type="PANTHER" id="PTHR30386">
    <property type="entry name" value="MEMBRANE FUSION SUBUNIT OF EMRAB-TOLC MULTIDRUG EFFLUX PUMP"/>
    <property type="match status" value="1"/>
</dbReference>
<evidence type="ECO:0000256" key="2">
    <source>
        <dbReference type="ARBA" id="ARBA00009477"/>
    </source>
</evidence>
<dbReference type="InterPro" id="IPR058982">
    <property type="entry name" value="Beta-barrel_AprE"/>
</dbReference>
<evidence type="ECO:0000256" key="9">
    <source>
        <dbReference type="RuleBase" id="RU365093"/>
    </source>
</evidence>
<dbReference type="InterPro" id="IPR006144">
    <property type="entry name" value="Secretion_HlyD_CS"/>
</dbReference>
<comment type="subcellular location">
    <subcellularLocation>
        <location evidence="1 9">Cell inner membrane</location>
        <topology evidence="1 9">Single-pass membrane protein</topology>
    </subcellularLocation>
</comment>
<dbReference type="Pfam" id="PF26002">
    <property type="entry name" value="Beta-barrel_AprE"/>
    <property type="match status" value="1"/>
</dbReference>
<dbReference type="PROSITE" id="PS00543">
    <property type="entry name" value="HLYD_FAMILY"/>
    <property type="match status" value="1"/>
</dbReference>
<keyword evidence="3 9" id="KW-0813">Transport</keyword>
<dbReference type="InterPro" id="IPR010129">
    <property type="entry name" value="T1SS_HlyD"/>
</dbReference>
<evidence type="ECO:0000256" key="4">
    <source>
        <dbReference type="ARBA" id="ARBA00022475"/>
    </source>
</evidence>
<dbReference type="PRINTS" id="PR01490">
    <property type="entry name" value="RTXTOXIND"/>
</dbReference>
<comment type="caution">
    <text evidence="12">The sequence shown here is derived from an EMBL/GenBank/DDBJ whole genome shotgun (WGS) entry which is preliminary data.</text>
</comment>
<keyword evidence="7" id="KW-1133">Transmembrane helix</keyword>
<dbReference type="NCBIfam" id="TIGR01843">
    <property type="entry name" value="type_I_hlyD"/>
    <property type="match status" value="1"/>
</dbReference>
<keyword evidence="6" id="KW-0812">Transmembrane</keyword>
<evidence type="ECO:0000256" key="6">
    <source>
        <dbReference type="ARBA" id="ARBA00022692"/>
    </source>
</evidence>
<feature type="domain" description="AprE-like long alpha-helical hairpin" evidence="10">
    <location>
        <begin position="75"/>
        <end position="254"/>
    </location>
</feature>
<accession>A0A7C9PK34</accession>
<keyword evidence="8" id="KW-0472">Membrane</keyword>
<dbReference type="SUPFAM" id="SSF111369">
    <property type="entry name" value="HlyD-like secretion proteins"/>
    <property type="match status" value="1"/>
</dbReference>
<evidence type="ECO:0000256" key="3">
    <source>
        <dbReference type="ARBA" id="ARBA00022448"/>
    </source>
</evidence>
<name>A0A7C9PK34_9BURK</name>
<evidence type="ECO:0000256" key="8">
    <source>
        <dbReference type="ARBA" id="ARBA00023136"/>
    </source>
</evidence>
<evidence type="ECO:0000259" key="10">
    <source>
        <dbReference type="Pfam" id="PF25994"/>
    </source>
</evidence>
<evidence type="ECO:0000256" key="1">
    <source>
        <dbReference type="ARBA" id="ARBA00004377"/>
    </source>
</evidence>
<feature type="domain" description="AprE-like beta-barrel" evidence="11">
    <location>
        <begin position="299"/>
        <end position="389"/>
    </location>
</feature>
<keyword evidence="4 9" id="KW-1003">Cell membrane</keyword>
<gene>
    <name evidence="12" type="ORF">G3A44_22760</name>
</gene>
<evidence type="ECO:0000256" key="5">
    <source>
        <dbReference type="ARBA" id="ARBA00022519"/>
    </source>
</evidence>
<dbReference type="SUPFAM" id="SSF56954">
    <property type="entry name" value="Outer membrane efflux proteins (OEP)"/>
    <property type="match status" value="1"/>
</dbReference>
<dbReference type="Proteomes" id="UP000484255">
    <property type="component" value="Unassembled WGS sequence"/>
</dbReference>
<dbReference type="Gene3D" id="2.40.30.170">
    <property type="match status" value="1"/>
</dbReference>
<protein>
    <recommendedName>
        <fullName evidence="9">Membrane fusion protein (MFP) family protein</fullName>
    </recommendedName>
</protein>
<dbReference type="EMBL" id="JAAGOH010000060">
    <property type="protein sequence ID" value="NDY94017.1"/>
    <property type="molecule type" value="Genomic_DNA"/>
</dbReference>
<dbReference type="Pfam" id="PF25994">
    <property type="entry name" value="HH_AprE"/>
    <property type="match status" value="1"/>
</dbReference>
<comment type="similarity">
    <text evidence="2 9">Belongs to the membrane fusion protein (MFP) (TC 8.A.1) family.</text>
</comment>
<dbReference type="Gene3D" id="1.20.1600.10">
    <property type="entry name" value="Outer membrane efflux proteins (OEP)"/>
    <property type="match status" value="1"/>
</dbReference>
<dbReference type="AlphaFoldDB" id="A0A7C9PK34"/>
<evidence type="ECO:0000256" key="7">
    <source>
        <dbReference type="ARBA" id="ARBA00022989"/>
    </source>
</evidence>
<dbReference type="GO" id="GO:0015562">
    <property type="term" value="F:efflux transmembrane transporter activity"/>
    <property type="evidence" value="ECO:0007669"/>
    <property type="project" value="InterPro"/>
</dbReference>
<evidence type="ECO:0000313" key="13">
    <source>
        <dbReference type="Proteomes" id="UP000484255"/>
    </source>
</evidence>
<dbReference type="Gene3D" id="2.40.50.100">
    <property type="match status" value="1"/>
</dbReference>
<organism evidence="12 13">
    <name type="scientific">Ideonella livida</name>
    <dbReference type="NCBI Taxonomy" id="2707176"/>
    <lineage>
        <taxon>Bacteria</taxon>
        <taxon>Pseudomonadati</taxon>
        <taxon>Pseudomonadota</taxon>
        <taxon>Betaproteobacteria</taxon>
        <taxon>Burkholderiales</taxon>
        <taxon>Sphaerotilaceae</taxon>
        <taxon>Ideonella</taxon>
    </lineage>
</organism>
<dbReference type="InterPro" id="IPR058781">
    <property type="entry name" value="HH_AprE-like"/>
</dbReference>
<sequence length="412" mass="44193">MIATLGAFLVVMIAWSVVAQLDVAVRARGQVTPPSKVQEVQSLEGGIVQALLVSAGQKVARGQTLVRLDTAQYTATAGESRQQQLAALAGLARTEALLGGHAPRFAPELLAEAPALVQKETQLWRDALAEYESALAVAREGVQRRLGELRETQSRIAALQSALRVSEEAFTIEERLYREGAGSRSDFLAAQQRLLTQRGELDTAQKSVPRMDAGLAEAQANQREVASRLRTQWGAQHSEYQTKVAALGSTLSGQLDRVERREITSPVDGVVNRVLVPTLGGVAAPGKAILEIVPQEADLTVIVRVKPADIGFIHVDQAAHVSVLAYDPATYGRLTARVSRVGADALLDEKNGEPYFEVELTAAPGQLKAKDRVLAITPGMPVEAGILTGSRSVMQYLLKPVLKGVQGALQER</sequence>
<proteinExistence type="inferred from homology"/>
<reference evidence="12 13" key="1">
    <citation type="submission" date="2020-02" db="EMBL/GenBank/DDBJ databases">
        <title>Ideonella bacterium strain TBM-1.</title>
        <authorList>
            <person name="Chen W.-M."/>
        </authorList>
    </citation>
    <scope>NUCLEOTIDE SEQUENCE [LARGE SCALE GENOMIC DNA]</scope>
    <source>
        <strain evidence="12 13">TBM-1</strain>
    </source>
</reference>
<keyword evidence="5 9" id="KW-0997">Cell inner membrane</keyword>
<evidence type="ECO:0000313" key="12">
    <source>
        <dbReference type="EMBL" id="NDY94017.1"/>
    </source>
</evidence>
<dbReference type="GO" id="GO:0005886">
    <property type="term" value="C:plasma membrane"/>
    <property type="evidence" value="ECO:0007669"/>
    <property type="project" value="UniProtKB-SubCell"/>
</dbReference>
<dbReference type="GO" id="GO:0009306">
    <property type="term" value="P:protein secretion"/>
    <property type="evidence" value="ECO:0007669"/>
    <property type="project" value="InterPro"/>
</dbReference>